<dbReference type="GO" id="GO:0032259">
    <property type="term" value="P:methylation"/>
    <property type="evidence" value="ECO:0007669"/>
    <property type="project" value="UniProtKB-KW"/>
</dbReference>
<dbReference type="GO" id="GO:0008173">
    <property type="term" value="F:RNA methyltransferase activity"/>
    <property type="evidence" value="ECO:0007669"/>
    <property type="project" value="InterPro"/>
</dbReference>
<dbReference type="InterPro" id="IPR029028">
    <property type="entry name" value="Alpha/beta_knot_MTases"/>
</dbReference>
<evidence type="ECO:0000313" key="6">
    <source>
        <dbReference type="Proteomes" id="UP000622610"/>
    </source>
</evidence>
<protein>
    <submittedName>
        <fullName evidence="5">23S rRNA methyltransferase</fullName>
    </submittedName>
</protein>
<sequence>MKEIQSVKNQIIKEVKKFHQKKQRDVQKKYLLEGYHLVEEAVLAGATIDKVFIDQKGYELYNDWLNEQLVDCYLVSTEVLKALSELPTPQGIVALVDKQEQIVENFTGAWLLLDGVQDPGNVGTLIRTADAAGFSGVILGEGTADLYSSKVLRSLQGSHFHLPIIHRNLIEVIQQFKQAEIPVYGTELNQDALPYTKVTPRKDIALVLGNEGQGVSQDVLNLTDRNLYIPIYGQAESLNVGIAGGILMYHFVSDRNH</sequence>
<evidence type="ECO:0000256" key="1">
    <source>
        <dbReference type="ARBA" id="ARBA00007228"/>
    </source>
</evidence>
<dbReference type="Gene3D" id="3.30.1330.30">
    <property type="match status" value="1"/>
</dbReference>
<accession>A0A917JCR8</accession>
<dbReference type="InterPro" id="IPR001537">
    <property type="entry name" value="SpoU_MeTrfase"/>
</dbReference>
<dbReference type="SMART" id="SM00967">
    <property type="entry name" value="SpoU_sub_bind"/>
    <property type="match status" value="1"/>
</dbReference>
<dbReference type="CDD" id="cd18095">
    <property type="entry name" value="SpoU-like_rRNA-MTase"/>
    <property type="match status" value="1"/>
</dbReference>
<keyword evidence="2 5" id="KW-0489">Methyltransferase</keyword>
<reference evidence="5" key="2">
    <citation type="submission" date="2020-09" db="EMBL/GenBank/DDBJ databases">
        <authorList>
            <person name="Sun Q."/>
            <person name="Sedlacek I."/>
        </authorList>
    </citation>
    <scope>NUCLEOTIDE SEQUENCE</scope>
    <source>
        <strain evidence="5">CCM 8433</strain>
    </source>
</reference>
<dbReference type="InterPro" id="IPR051259">
    <property type="entry name" value="rRNA_Methyltransferase"/>
</dbReference>
<evidence type="ECO:0000256" key="2">
    <source>
        <dbReference type="ARBA" id="ARBA00022603"/>
    </source>
</evidence>
<dbReference type="SUPFAM" id="SSF75217">
    <property type="entry name" value="alpha/beta knot"/>
    <property type="match status" value="1"/>
</dbReference>
<dbReference type="GO" id="GO:0005737">
    <property type="term" value="C:cytoplasm"/>
    <property type="evidence" value="ECO:0007669"/>
    <property type="project" value="UniProtKB-ARBA"/>
</dbReference>
<dbReference type="InterPro" id="IPR053888">
    <property type="entry name" value="MRM3-like_sub_bind"/>
</dbReference>
<evidence type="ECO:0000259" key="4">
    <source>
        <dbReference type="SMART" id="SM00967"/>
    </source>
</evidence>
<dbReference type="PANTHER" id="PTHR43191:SF2">
    <property type="entry name" value="RRNA METHYLTRANSFERASE 3, MITOCHONDRIAL"/>
    <property type="match status" value="1"/>
</dbReference>
<dbReference type="InterPro" id="IPR029064">
    <property type="entry name" value="Ribosomal_eL30-like_sf"/>
</dbReference>
<proteinExistence type="inferred from homology"/>
<dbReference type="Pfam" id="PF00588">
    <property type="entry name" value="SpoU_methylase"/>
    <property type="match status" value="1"/>
</dbReference>
<keyword evidence="6" id="KW-1185">Reference proteome</keyword>
<gene>
    <name evidence="5" type="ORF">GCM10011482_01220</name>
</gene>
<reference evidence="5" key="1">
    <citation type="journal article" date="2014" name="Int. J. Syst. Evol. Microbiol.">
        <title>Complete genome sequence of Corynebacterium casei LMG S-19264T (=DSM 44701T), isolated from a smear-ripened cheese.</title>
        <authorList>
            <consortium name="US DOE Joint Genome Institute (JGI-PGF)"/>
            <person name="Walter F."/>
            <person name="Albersmeier A."/>
            <person name="Kalinowski J."/>
            <person name="Ruckert C."/>
        </authorList>
    </citation>
    <scope>NUCLEOTIDE SEQUENCE</scope>
    <source>
        <strain evidence="5">CCM 8433</strain>
    </source>
</reference>
<evidence type="ECO:0000256" key="3">
    <source>
        <dbReference type="ARBA" id="ARBA00022679"/>
    </source>
</evidence>
<keyword evidence="3" id="KW-0808">Transferase</keyword>
<organism evidence="5 6">
    <name type="scientific">Enterococcus alcedinis</name>
    <dbReference type="NCBI Taxonomy" id="1274384"/>
    <lineage>
        <taxon>Bacteria</taxon>
        <taxon>Bacillati</taxon>
        <taxon>Bacillota</taxon>
        <taxon>Bacilli</taxon>
        <taxon>Lactobacillales</taxon>
        <taxon>Enterococcaceae</taxon>
        <taxon>Enterococcus</taxon>
    </lineage>
</organism>
<feature type="domain" description="RNA 2-O ribose methyltransferase substrate binding" evidence="4">
    <location>
        <begin position="31"/>
        <end position="102"/>
    </location>
</feature>
<dbReference type="RefSeq" id="WP_188366328.1">
    <property type="nucleotide sequence ID" value="NZ_BMDT01000001.1"/>
</dbReference>
<dbReference type="SUPFAM" id="SSF55315">
    <property type="entry name" value="L30e-like"/>
    <property type="match status" value="1"/>
</dbReference>
<dbReference type="PANTHER" id="PTHR43191">
    <property type="entry name" value="RRNA METHYLTRANSFERASE 3"/>
    <property type="match status" value="1"/>
</dbReference>
<dbReference type="Proteomes" id="UP000622610">
    <property type="component" value="Unassembled WGS sequence"/>
</dbReference>
<dbReference type="InterPro" id="IPR029026">
    <property type="entry name" value="tRNA_m1G_MTases_N"/>
</dbReference>
<dbReference type="EMBL" id="BMDT01000001">
    <property type="protein sequence ID" value="GGI64468.1"/>
    <property type="molecule type" value="Genomic_DNA"/>
</dbReference>
<dbReference type="GO" id="GO:0003723">
    <property type="term" value="F:RNA binding"/>
    <property type="evidence" value="ECO:0007669"/>
    <property type="project" value="InterPro"/>
</dbReference>
<comment type="caution">
    <text evidence="5">The sequence shown here is derived from an EMBL/GenBank/DDBJ whole genome shotgun (WGS) entry which is preliminary data.</text>
</comment>
<dbReference type="AlphaFoldDB" id="A0A917JCR8"/>
<comment type="similarity">
    <text evidence="1">Belongs to the class IV-like SAM-binding methyltransferase superfamily. RNA methyltransferase TrmH family.</text>
</comment>
<dbReference type="InterPro" id="IPR013123">
    <property type="entry name" value="SpoU_subst-bd"/>
</dbReference>
<dbReference type="GO" id="GO:0006396">
    <property type="term" value="P:RNA processing"/>
    <property type="evidence" value="ECO:0007669"/>
    <property type="project" value="InterPro"/>
</dbReference>
<dbReference type="Pfam" id="PF22435">
    <property type="entry name" value="MRM3-like_sub_bind"/>
    <property type="match status" value="1"/>
</dbReference>
<name>A0A917JCR8_9ENTE</name>
<evidence type="ECO:0000313" key="5">
    <source>
        <dbReference type="EMBL" id="GGI64468.1"/>
    </source>
</evidence>
<dbReference type="Gene3D" id="3.40.1280.10">
    <property type="match status" value="1"/>
</dbReference>